<dbReference type="EMBL" id="SDIL01000179">
    <property type="protein sequence ID" value="RXK34869.1"/>
    <property type="molecule type" value="Genomic_DNA"/>
</dbReference>
<dbReference type="SUPFAM" id="SSF81301">
    <property type="entry name" value="Nucleotidyltransferase"/>
    <property type="match status" value="1"/>
</dbReference>
<comment type="subcellular location">
    <subcellularLocation>
        <location evidence="3">Nucleus</location>
    </subcellularLocation>
</comment>
<dbReference type="Pfam" id="PF14791">
    <property type="entry name" value="DNA_pol_B_thumb"/>
    <property type="match status" value="1"/>
</dbReference>
<dbReference type="Proteomes" id="UP000289152">
    <property type="component" value="Unassembled WGS sequence"/>
</dbReference>
<dbReference type="InParanoid" id="A0A4Q1B822"/>
<dbReference type="InterPro" id="IPR022312">
    <property type="entry name" value="DNA_pol_X"/>
</dbReference>
<dbReference type="PRINTS" id="PR00870">
    <property type="entry name" value="DNAPOLXBETA"/>
</dbReference>
<dbReference type="InterPro" id="IPR002008">
    <property type="entry name" value="DNA_pol_X_beta-like"/>
</dbReference>
<dbReference type="EC" id="2.7.7.7" evidence="3"/>
<dbReference type="Gene3D" id="3.30.210.10">
    <property type="entry name" value="DNA polymerase, thumb domain"/>
    <property type="match status" value="1"/>
</dbReference>
<dbReference type="GO" id="GO:0006284">
    <property type="term" value="P:base-excision repair"/>
    <property type="evidence" value="ECO:0007669"/>
    <property type="project" value="TreeGrafter"/>
</dbReference>
<evidence type="ECO:0000259" key="4">
    <source>
        <dbReference type="SMART" id="SM00483"/>
    </source>
</evidence>
<dbReference type="InterPro" id="IPR037160">
    <property type="entry name" value="DNA_Pol_thumb_sf"/>
</dbReference>
<dbReference type="STRING" id="5217.A0A4Q1B822"/>
<dbReference type="GO" id="GO:0003887">
    <property type="term" value="F:DNA-directed DNA polymerase activity"/>
    <property type="evidence" value="ECO:0007669"/>
    <property type="project" value="UniProtKB-UniRule"/>
</dbReference>
<dbReference type="GO" id="GO:0046872">
    <property type="term" value="F:metal ion binding"/>
    <property type="evidence" value="ECO:0007669"/>
    <property type="project" value="UniProtKB-UniRule"/>
</dbReference>
<dbReference type="PANTHER" id="PTHR11276:SF42">
    <property type="entry name" value="DNA POLYMERASE BETA"/>
    <property type="match status" value="1"/>
</dbReference>
<dbReference type="PANTHER" id="PTHR11276">
    <property type="entry name" value="DNA POLYMERASE TYPE-X FAMILY MEMBER"/>
    <property type="match status" value="1"/>
</dbReference>
<accession>A0A4Q1B822</accession>
<dbReference type="GO" id="GO:0005634">
    <property type="term" value="C:nucleus"/>
    <property type="evidence" value="ECO:0007669"/>
    <property type="project" value="UniProtKB-SubCell"/>
</dbReference>
<evidence type="ECO:0000256" key="1">
    <source>
        <dbReference type="ARBA" id="ARBA00022679"/>
    </source>
</evidence>
<name>A0A4Q1B822_TREME</name>
<dbReference type="InterPro" id="IPR002054">
    <property type="entry name" value="DNA-dir_DNA_pol_X"/>
</dbReference>
<dbReference type="AlphaFoldDB" id="A0A4Q1B822"/>
<dbReference type="Gene3D" id="3.30.460.10">
    <property type="entry name" value="Beta Polymerase, domain 2"/>
    <property type="match status" value="1"/>
</dbReference>
<dbReference type="SUPFAM" id="SSF81585">
    <property type="entry name" value="PsbU/PolX domain-like"/>
    <property type="match status" value="1"/>
</dbReference>
<dbReference type="SMART" id="SM00483">
    <property type="entry name" value="POLXc"/>
    <property type="match status" value="1"/>
</dbReference>
<evidence type="ECO:0000313" key="6">
    <source>
        <dbReference type="Proteomes" id="UP000289152"/>
    </source>
</evidence>
<dbReference type="InterPro" id="IPR029398">
    <property type="entry name" value="PolB_thumb"/>
</dbReference>
<dbReference type="Pfam" id="PF14792">
    <property type="entry name" value="DNA_pol_B_palm"/>
    <property type="match status" value="1"/>
</dbReference>
<dbReference type="GO" id="GO:0006303">
    <property type="term" value="P:double-strand break repair via nonhomologous end joining"/>
    <property type="evidence" value="ECO:0007669"/>
    <property type="project" value="TreeGrafter"/>
</dbReference>
<dbReference type="VEuPathDB" id="FungiDB:TREMEDRAFT_25387"/>
<sequence length="419" mass="47893">MNTGLRALSTMTFRTTFARRSCLPVRLAQRQVATQPLFETQKVKYWKQLKEEQGGDYKNRTVSTSQLLTALRDLQSYRSLTPNKSTFPDYRAGLRAVFLLAGSDPAARPTLTVGDLENVLSTENGVSWRVIHDILKYGLVPQLEELTEEMRATVAFNRVHAIGNIYAKTFAKNGARTFEDLINSTGDEYGKKVSKAQKLALKYHHEMEIMIPRQEVDKFDMLIKDALNKADPTIKYEIMGSYRRGEETSSDIDMVVWHDSLKRRDPDAKVRKGNPAPDSIMGRVLNAMFSAGLFSSDKMFATGEKKVWGLSRLPGDPKALHRQVDVRLCPTESLPYMLLGNTGDNDLMRFLRYKAEEKDLLLNEYGMGQRVSISNQVHFKPGTEIIVQTEKEIFDKLELPYLEPHQRSYKVWKNILPRY</sequence>
<dbReference type="OrthoDB" id="205514at2759"/>
<comment type="function">
    <text evidence="3">DNA polymerase that functions in several pathways of DNA repair. Involved in base excision repair (BER) responsible for repair of lesions that give rise to abasic (AP) sites in DNA. Also contributes to DNA double-strand break repair by non-homologous end joining and homologous recombination. Has both template-dependent and template-independent (terminal transferase) DNA polymerase activities. Has also a 5'-deoxyribose-5-phosphate lyase (dRP lyase) activity.</text>
</comment>
<keyword evidence="3" id="KW-0227">DNA damage</keyword>
<proteinExistence type="inferred from homology"/>
<evidence type="ECO:0000256" key="3">
    <source>
        <dbReference type="RuleBase" id="RU366014"/>
    </source>
</evidence>
<dbReference type="Gene3D" id="1.10.150.20">
    <property type="entry name" value="5' to 3' exonuclease, C-terminal subdomain"/>
    <property type="match status" value="1"/>
</dbReference>
<organism evidence="5 6">
    <name type="scientific">Tremella mesenterica</name>
    <name type="common">Jelly fungus</name>
    <dbReference type="NCBI Taxonomy" id="5217"/>
    <lineage>
        <taxon>Eukaryota</taxon>
        <taxon>Fungi</taxon>
        <taxon>Dikarya</taxon>
        <taxon>Basidiomycota</taxon>
        <taxon>Agaricomycotina</taxon>
        <taxon>Tremellomycetes</taxon>
        <taxon>Tremellales</taxon>
        <taxon>Tremellaceae</taxon>
        <taxon>Tremella</taxon>
    </lineage>
</organism>
<reference evidence="5 6" key="1">
    <citation type="submission" date="2016-06" db="EMBL/GenBank/DDBJ databases">
        <title>Evolution of pathogenesis and genome organization in the Tremellales.</title>
        <authorList>
            <person name="Cuomo C."/>
            <person name="Litvintseva A."/>
            <person name="Heitman J."/>
            <person name="Chen Y."/>
            <person name="Sun S."/>
            <person name="Springer D."/>
            <person name="Dromer F."/>
            <person name="Young S."/>
            <person name="Zeng Q."/>
            <person name="Chapman S."/>
            <person name="Gujja S."/>
            <person name="Saif S."/>
            <person name="Birren B."/>
        </authorList>
    </citation>
    <scope>NUCLEOTIDE SEQUENCE [LARGE SCALE GENOMIC DNA]</scope>
    <source>
        <strain evidence="5 6">ATCC 28783</strain>
    </source>
</reference>
<keyword evidence="6" id="KW-1185">Reference proteome</keyword>
<gene>
    <name evidence="5" type="ORF">M231_07887</name>
</gene>
<comment type="catalytic activity">
    <reaction evidence="3">
        <text>DNA(n) + a 2'-deoxyribonucleoside 5'-triphosphate = DNA(n+1) + diphosphate</text>
        <dbReference type="Rhea" id="RHEA:22508"/>
        <dbReference type="Rhea" id="RHEA-COMP:17339"/>
        <dbReference type="Rhea" id="RHEA-COMP:17340"/>
        <dbReference type="ChEBI" id="CHEBI:33019"/>
        <dbReference type="ChEBI" id="CHEBI:61560"/>
        <dbReference type="ChEBI" id="CHEBI:173112"/>
        <dbReference type="EC" id="2.7.7.7"/>
    </reaction>
</comment>
<dbReference type="GO" id="GO:0003677">
    <property type="term" value="F:DNA binding"/>
    <property type="evidence" value="ECO:0007669"/>
    <property type="project" value="UniProtKB-UniRule"/>
</dbReference>
<keyword evidence="1 3" id="KW-0808">Transferase</keyword>
<dbReference type="PRINTS" id="PR00869">
    <property type="entry name" value="DNAPOLX"/>
</dbReference>
<keyword evidence="3" id="KW-0234">DNA repair</keyword>
<evidence type="ECO:0000313" key="5">
    <source>
        <dbReference type="EMBL" id="RXK34869.1"/>
    </source>
</evidence>
<keyword evidence="3" id="KW-0239">DNA-directed DNA polymerase</keyword>
<keyword evidence="3" id="KW-0539">Nucleus</keyword>
<keyword evidence="2 3" id="KW-0548">Nucleotidyltransferase</keyword>
<comment type="caution">
    <text evidence="5">The sequence shown here is derived from an EMBL/GenBank/DDBJ whole genome shotgun (WGS) entry which is preliminary data.</text>
</comment>
<feature type="domain" description="DNA-directed DNA polymerase X" evidence="4">
    <location>
        <begin position="61"/>
        <end position="408"/>
    </location>
</feature>
<protein>
    <recommendedName>
        <fullName evidence="3">DNA polymerase</fullName>
        <ecNumber evidence="3">2.7.7.7</ecNumber>
    </recommendedName>
</protein>
<evidence type="ECO:0000256" key="2">
    <source>
        <dbReference type="ARBA" id="ARBA00022695"/>
    </source>
</evidence>
<dbReference type="InterPro" id="IPR043519">
    <property type="entry name" value="NT_sf"/>
</dbReference>
<comment type="similarity">
    <text evidence="3">Belongs to the DNA polymerase type-X family.</text>
</comment>
<dbReference type="InterPro" id="IPR028207">
    <property type="entry name" value="DNA_pol_B_palm_palm"/>
</dbReference>